<dbReference type="InterPro" id="IPR000772">
    <property type="entry name" value="Ricin_B_lectin"/>
</dbReference>
<feature type="region of interest" description="Disordered" evidence="1">
    <location>
        <begin position="143"/>
        <end position="172"/>
    </location>
</feature>
<feature type="chain" id="PRO_5046213001" evidence="2">
    <location>
        <begin position="32"/>
        <end position="172"/>
    </location>
</feature>
<feature type="domain" description="Ricin B lectin" evidence="3">
    <location>
        <begin position="46"/>
        <end position="169"/>
    </location>
</feature>
<dbReference type="InterPro" id="IPR035992">
    <property type="entry name" value="Ricin_B-like_lectins"/>
</dbReference>
<feature type="compositionally biased region" description="Polar residues" evidence="1">
    <location>
        <begin position="143"/>
        <end position="153"/>
    </location>
</feature>
<evidence type="ECO:0000313" key="5">
    <source>
        <dbReference type="Proteomes" id="UP001344251"/>
    </source>
</evidence>
<reference evidence="4 5" key="1">
    <citation type="submission" date="2022-10" db="EMBL/GenBank/DDBJ databases">
        <title>The complete genomes of actinobacterial strains from the NBC collection.</title>
        <authorList>
            <person name="Joergensen T.S."/>
            <person name="Alvarez Arevalo M."/>
            <person name="Sterndorff E.B."/>
            <person name="Faurdal D."/>
            <person name="Vuksanovic O."/>
            <person name="Mourched A.-S."/>
            <person name="Charusanti P."/>
            <person name="Shaw S."/>
            <person name="Blin K."/>
            <person name="Weber T."/>
        </authorList>
    </citation>
    <scope>NUCLEOTIDE SEQUENCE [LARGE SCALE GENOMIC DNA]</scope>
    <source>
        <strain evidence="4 5">NBC 01774</strain>
    </source>
</reference>
<dbReference type="Pfam" id="PF00652">
    <property type="entry name" value="Ricin_B_lectin"/>
    <property type="match status" value="1"/>
</dbReference>
<dbReference type="RefSeq" id="WP_326616834.1">
    <property type="nucleotide sequence ID" value="NZ_CP109106.1"/>
</dbReference>
<accession>A0ABZ1FB77</accession>
<feature type="signal peptide" evidence="2">
    <location>
        <begin position="1"/>
        <end position="31"/>
    </location>
</feature>
<name>A0ABZ1FB77_9ACTN</name>
<evidence type="ECO:0000256" key="1">
    <source>
        <dbReference type="SAM" id="MobiDB-lite"/>
    </source>
</evidence>
<dbReference type="SUPFAM" id="SSF50370">
    <property type="entry name" value="Ricin B-like lectins"/>
    <property type="match status" value="1"/>
</dbReference>
<gene>
    <name evidence="4" type="ORF">OG863_05880</name>
</gene>
<dbReference type="CDD" id="cd00161">
    <property type="entry name" value="beta-trefoil_Ricin-like"/>
    <property type="match status" value="1"/>
</dbReference>
<evidence type="ECO:0000259" key="3">
    <source>
        <dbReference type="Pfam" id="PF00652"/>
    </source>
</evidence>
<organism evidence="4 5">
    <name type="scientific">Streptomyces decoyicus</name>
    <dbReference type="NCBI Taxonomy" id="249567"/>
    <lineage>
        <taxon>Bacteria</taxon>
        <taxon>Bacillati</taxon>
        <taxon>Actinomycetota</taxon>
        <taxon>Actinomycetes</taxon>
        <taxon>Kitasatosporales</taxon>
        <taxon>Streptomycetaceae</taxon>
        <taxon>Streptomyces</taxon>
    </lineage>
</organism>
<protein>
    <submittedName>
        <fullName evidence="4">RICIN domain-containing protein</fullName>
    </submittedName>
</protein>
<sequence length="172" mass="18177">MRTGMRTSMRSAVLAGVSVAMVGAALSPASAAGSHGNIQLARTHGQSAKCWSMGGSQGDAATMTLRGCENGLPTQVFTFKKAAKGWYTVWNERSGMCLYAAGHATGAKVKQGKRSECRHKYTSMQWKWSGGRFSNRASGKVITTTKSAGSRSPLSMAPASKSAAGRQKFAHR</sequence>
<dbReference type="PROSITE" id="PS50231">
    <property type="entry name" value="RICIN_B_LECTIN"/>
    <property type="match status" value="1"/>
</dbReference>
<proteinExistence type="predicted"/>
<dbReference type="Proteomes" id="UP001344251">
    <property type="component" value="Chromosome"/>
</dbReference>
<keyword evidence="5" id="KW-1185">Reference proteome</keyword>
<dbReference type="Gene3D" id="2.80.10.50">
    <property type="match status" value="1"/>
</dbReference>
<dbReference type="EMBL" id="CP109106">
    <property type="protein sequence ID" value="WSB67535.1"/>
    <property type="molecule type" value="Genomic_DNA"/>
</dbReference>
<evidence type="ECO:0000313" key="4">
    <source>
        <dbReference type="EMBL" id="WSB67535.1"/>
    </source>
</evidence>
<evidence type="ECO:0000256" key="2">
    <source>
        <dbReference type="SAM" id="SignalP"/>
    </source>
</evidence>
<keyword evidence="2" id="KW-0732">Signal</keyword>